<organism evidence="2 3">
    <name type="scientific">Pseudomonas fluorescens</name>
    <dbReference type="NCBI Taxonomy" id="294"/>
    <lineage>
        <taxon>Bacteria</taxon>
        <taxon>Pseudomonadati</taxon>
        <taxon>Pseudomonadota</taxon>
        <taxon>Gammaproteobacteria</taxon>
        <taxon>Pseudomonadales</taxon>
        <taxon>Pseudomonadaceae</taxon>
        <taxon>Pseudomonas</taxon>
    </lineage>
</organism>
<gene>
    <name evidence="2" type="ORF">PS691_04821</name>
</gene>
<dbReference type="EMBL" id="CABVHQ010000067">
    <property type="protein sequence ID" value="VVO29447.1"/>
    <property type="molecule type" value="Genomic_DNA"/>
</dbReference>
<dbReference type="AlphaFoldDB" id="A0A5E7ET66"/>
<feature type="region of interest" description="Disordered" evidence="1">
    <location>
        <begin position="33"/>
        <end position="66"/>
    </location>
</feature>
<proteinExistence type="predicted"/>
<accession>A0A5E7ET66</accession>
<sequence>MSDPYIEDNGDEYPINSCIGCGQTPYKVDFAGATVDDSSGKSKSGDTPASDKAKFLPKVISRRKNS</sequence>
<evidence type="ECO:0000313" key="3">
    <source>
        <dbReference type="Proteomes" id="UP000337909"/>
    </source>
</evidence>
<protein>
    <submittedName>
        <fullName evidence="2">Uncharacterized protein</fullName>
    </submittedName>
</protein>
<name>A0A5E7ET66_PSEFL</name>
<dbReference type="Proteomes" id="UP000337909">
    <property type="component" value="Unassembled WGS sequence"/>
</dbReference>
<dbReference type="OrthoDB" id="6952906at2"/>
<feature type="compositionally biased region" description="Basic and acidic residues" evidence="1">
    <location>
        <begin position="38"/>
        <end position="54"/>
    </location>
</feature>
<evidence type="ECO:0000313" key="2">
    <source>
        <dbReference type="EMBL" id="VVO29447.1"/>
    </source>
</evidence>
<reference evidence="2 3" key="1">
    <citation type="submission" date="2019-09" db="EMBL/GenBank/DDBJ databases">
        <authorList>
            <person name="Chandra G."/>
            <person name="Truman W A."/>
        </authorList>
    </citation>
    <scope>NUCLEOTIDE SEQUENCE [LARGE SCALE GENOMIC DNA]</scope>
    <source>
        <strain evidence="2">PS691</strain>
    </source>
</reference>
<dbReference type="RefSeq" id="WP_150644652.1">
    <property type="nucleotide sequence ID" value="NZ_CABVHQ010000067.1"/>
</dbReference>
<evidence type="ECO:0000256" key="1">
    <source>
        <dbReference type="SAM" id="MobiDB-lite"/>
    </source>
</evidence>